<evidence type="ECO:0000256" key="6">
    <source>
        <dbReference type="ARBA" id="ARBA00022729"/>
    </source>
</evidence>
<feature type="compositionally biased region" description="Basic residues" evidence="19">
    <location>
        <begin position="1397"/>
        <end position="1411"/>
    </location>
</feature>
<keyword evidence="8" id="KW-0547">Nucleotide-binding</keyword>
<evidence type="ECO:0000256" key="19">
    <source>
        <dbReference type="SAM" id="MobiDB-lite"/>
    </source>
</evidence>
<keyword evidence="16" id="KW-0325">Glycoprotein</keyword>
<keyword evidence="24" id="KW-1185">Reference proteome</keyword>
<feature type="domain" description="Ig-like" evidence="21">
    <location>
        <begin position="113"/>
        <end position="224"/>
    </location>
</feature>
<dbReference type="InterPro" id="IPR007110">
    <property type="entry name" value="Ig-like_dom"/>
</dbReference>
<dbReference type="VEuPathDB" id="VectorBase:ASIS014558"/>
<keyword evidence="3" id="KW-0597">Phosphoprotein</keyword>
<dbReference type="EMBL" id="ATLV01013952">
    <property type="status" value="NOT_ANNOTATED_CDS"/>
    <property type="molecule type" value="Genomic_DNA"/>
</dbReference>
<evidence type="ECO:0000313" key="23">
    <source>
        <dbReference type="EnsemblMetazoa" id="ASIC005603-PA"/>
    </source>
</evidence>
<dbReference type="EC" id="2.7.10.1" evidence="2"/>
<dbReference type="GO" id="GO:0005524">
    <property type="term" value="F:ATP binding"/>
    <property type="evidence" value="ECO:0007669"/>
    <property type="project" value="UniProtKB-KW"/>
</dbReference>
<evidence type="ECO:0000256" key="20">
    <source>
        <dbReference type="SAM" id="Phobius"/>
    </source>
</evidence>
<evidence type="ECO:0000256" key="10">
    <source>
        <dbReference type="ARBA" id="ARBA00022840"/>
    </source>
</evidence>
<dbReference type="SMART" id="SM00408">
    <property type="entry name" value="IGc2"/>
    <property type="match status" value="1"/>
</dbReference>
<sequence>MRMTCGIKEHHAYHMNSSDVQWYFKPCGGGFHQMACSNRAELDEHDWHPLNCGDKRCHVTLTVQNASEADAGLYRCTIHPYRTDNQTQLDIQLVRTFQLIVTKSFLDESIPAPELLDNLPANTTAIVDTQIVLQCRVHSKVQPTIKWFRRINKQLGEHSFNQNKSIRYLENFYELLPSAGEKLLSHDVYLSKLILYSASERDIGIYVCVGINYGGVSMADAYVNLLHANGTPMEESHGGYVDLMVLFLIPVALALVPLVAWIVLNVLRASHHPEEKGLVSLNSASIYEPAITAQSDKKDANKERKTITRSNHSPSERFSNITRRTKTRRTENLPAVKQNETAKQRHTISIVDCSIISLDGSTNDSGVALKSQNPPNPTQTRRRATRTKAGAIEPQTNAIEMSTENVQTRRSNALKRKQESSVPDTGVSPPKKVLEDHVSIVEISVDREEGTAQEIAEHQTIEATVSTTTTHIQSVPKPDGNASKKLPIDPFKALIVSVKRVGPALTETELKSLKYYDPGAPKDAMMNDNHRQSALVTEIDASLERHSSERNRNVSERKRRFSRLSLSTKPQIIVSAPTTESSLPADRSETDTNGNRLLPPGGKKEQKKIKPSPLSYAIEEEDIGEDVYEFQSCSQTSETLGKSKVRKKPGRKPKPKTGAAKPAKKKKPVATVGKSTVSWKPGHNNPFGCNRKQLANVIKHIGGGPVKPPVTVDYVVNLELPATPQPIVDRGGRGENDRDEIIDLPYQAPPVVPKHPTVEKLKYGSALLQQPQTSTPMNKPTEPAPTPPSNPVSPWRLQDDNIIIPRTSYVPRNKEMLPSYDSFFAVEDNNGSNAPPTSNAPVSLVTERRKPPSGARQIAPTLTDRSFNSPASNSQVNDKEMRELERMYLKLQAKMEMSKRLINSLRRNKAIPGLQNCPEHRTNVKEACLKMKQWYKDSKKDFHRSLHIVNKIHRANVTGQTASCPSPLTTDQQRTVECFNQSSDRFRTMIDEMQAVMNDSNVENCSPPSSPKQAKPSSSSSLQQPSQQPSKVSDVIILPARLTHGATRNPLMPLNFVPLPQRTSPLISPLAVADRGIASAAKETAPVAGENNIRRKLEYENTNKERQEEQERVTKEPPATDTAEHTEPESNVLEDVNHSAHPILDVGANEVVKDGQLSTADSSASIDNCFGFDEDERSQESTQVTLPLPANISSNTLKQSLAKVRQFIPKQPIFRQQPKPTPSTSGGGPTRLPTVKLRVFGSPTRRPSHTLREFVASTPRAELSQLAATANTPSAGPSKGTQLLAVERTPHGQHGIALEAPDISAIERLNTTVPAKQHPNDGNEPEVVLFDTPEESHIDRSTLHRTYARVPRRRRKNRNIYLANLGLDDDEDDEDDEGEGDAPEPVDSDSDFGSGNTRKKKDRTKKPRRKPKPVEETAAFKQYVETFNNMYERVQRFEPIIE</sequence>
<dbReference type="OMA" id="HESHVPL"/>
<dbReference type="EMBL" id="KE524913">
    <property type="protein sequence ID" value="KFB38273.1"/>
    <property type="molecule type" value="Genomic_DNA"/>
</dbReference>
<keyword evidence="12 20" id="KW-0472">Membrane</keyword>
<dbReference type="FunFam" id="2.60.40.10:FF:000020">
    <property type="entry name" value="Fibroblast growth factor receptor"/>
    <property type="match status" value="1"/>
</dbReference>
<reference evidence="23" key="2">
    <citation type="submission" date="2020-05" db="UniProtKB">
        <authorList>
            <consortium name="EnsemblMetazoa"/>
        </authorList>
    </citation>
    <scope>IDENTIFICATION</scope>
</reference>
<feature type="coiled-coil region" evidence="18">
    <location>
        <begin position="881"/>
        <end position="908"/>
    </location>
</feature>
<feature type="region of interest" description="Disordered" evidence="19">
    <location>
        <begin position="1000"/>
        <end position="1032"/>
    </location>
</feature>
<evidence type="ECO:0000256" key="11">
    <source>
        <dbReference type="ARBA" id="ARBA00022989"/>
    </source>
</evidence>
<protein>
    <recommendedName>
        <fullName evidence="2">receptor protein-tyrosine kinase</fullName>
        <ecNumber evidence="2">2.7.10.1</ecNumber>
    </recommendedName>
</protein>
<dbReference type="EnsemblMetazoa" id="ASIC005603-RA">
    <property type="protein sequence ID" value="ASIC005603-PA"/>
    <property type="gene ID" value="ASIC005603"/>
</dbReference>
<feature type="compositionally biased region" description="Acidic residues" evidence="19">
    <location>
        <begin position="1367"/>
        <end position="1390"/>
    </location>
</feature>
<keyword evidence="9" id="KW-0418">Kinase</keyword>
<dbReference type="InterPro" id="IPR052615">
    <property type="entry name" value="FGFRL"/>
</dbReference>
<feature type="region of interest" description="Disordered" evidence="19">
    <location>
        <begin position="1213"/>
        <end position="1233"/>
    </location>
</feature>
<dbReference type="VEuPathDB" id="VectorBase:ASIS007326"/>
<feature type="compositionally biased region" description="Pro residues" evidence="19">
    <location>
        <begin position="782"/>
        <end position="791"/>
    </location>
</feature>
<dbReference type="SMART" id="SM00409">
    <property type="entry name" value="IG"/>
    <property type="match status" value="2"/>
</dbReference>
<feature type="region of interest" description="Disordered" evidence="19">
    <location>
        <begin position="1365"/>
        <end position="1418"/>
    </location>
</feature>
<name>A0A084VJX9_ANOSI</name>
<evidence type="ECO:0000256" key="2">
    <source>
        <dbReference type="ARBA" id="ARBA00011902"/>
    </source>
</evidence>
<feature type="compositionally biased region" description="Basic and acidic residues" evidence="19">
    <location>
        <begin position="1092"/>
        <end position="1115"/>
    </location>
</feature>
<keyword evidence="7" id="KW-0677">Repeat</keyword>
<feature type="region of interest" description="Disordered" evidence="19">
    <location>
        <begin position="540"/>
        <end position="614"/>
    </location>
</feature>
<feature type="transmembrane region" description="Helical" evidence="20">
    <location>
        <begin position="243"/>
        <end position="264"/>
    </location>
</feature>
<dbReference type="InterPro" id="IPR003599">
    <property type="entry name" value="Ig_sub"/>
</dbReference>
<dbReference type="InterPro" id="IPR036179">
    <property type="entry name" value="Ig-like_dom_sf"/>
</dbReference>
<dbReference type="PANTHER" id="PTHR19890">
    <property type="entry name" value="FIBROBLAST GROWTH FACTOR RECEPTOR"/>
    <property type="match status" value="1"/>
</dbReference>
<organism evidence="22">
    <name type="scientific">Anopheles sinensis</name>
    <name type="common">Mosquito</name>
    <dbReference type="NCBI Taxonomy" id="74873"/>
    <lineage>
        <taxon>Eukaryota</taxon>
        <taxon>Metazoa</taxon>
        <taxon>Ecdysozoa</taxon>
        <taxon>Arthropoda</taxon>
        <taxon>Hexapoda</taxon>
        <taxon>Insecta</taxon>
        <taxon>Pterygota</taxon>
        <taxon>Neoptera</taxon>
        <taxon>Endopterygota</taxon>
        <taxon>Diptera</taxon>
        <taxon>Nematocera</taxon>
        <taxon>Culicoidea</taxon>
        <taxon>Culicidae</taxon>
        <taxon>Anophelinae</taxon>
        <taxon>Anopheles</taxon>
    </lineage>
</organism>
<accession>A0A084VJX9</accession>
<keyword evidence="18" id="KW-0175">Coiled coil</keyword>
<feature type="compositionally biased region" description="Low complexity" evidence="19">
    <location>
        <begin position="1011"/>
        <end position="1032"/>
    </location>
</feature>
<feature type="region of interest" description="Disordered" evidence="19">
    <location>
        <begin position="365"/>
        <end position="392"/>
    </location>
</feature>
<dbReference type="PANTHER" id="PTHR19890:SF10">
    <property type="entry name" value="FIBROBLAST GROWTH FACTOR RECEPTOR-LIKE 1"/>
    <property type="match status" value="1"/>
</dbReference>
<evidence type="ECO:0000256" key="1">
    <source>
        <dbReference type="ARBA" id="ARBA00004167"/>
    </source>
</evidence>
<feature type="region of interest" description="Disordered" evidence="19">
    <location>
        <begin position="412"/>
        <end position="431"/>
    </location>
</feature>
<feature type="compositionally biased region" description="Polar residues" evidence="19">
    <location>
        <begin position="863"/>
        <end position="876"/>
    </location>
</feature>
<keyword evidence="15" id="KW-0675">Receptor</keyword>
<dbReference type="Proteomes" id="UP000030765">
    <property type="component" value="Unassembled WGS sequence"/>
</dbReference>
<gene>
    <name evidence="22" type="ORF">ZHAS_00005603</name>
</gene>
<feature type="compositionally biased region" description="Basic and acidic residues" evidence="19">
    <location>
        <begin position="542"/>
        <end position="556"/>
    </location>
</feature>
<dbReference type="InterPro" id="IPR003598">
    <property type="entry name" value="Ig_sub2"/>
</dbReference>
<keyword evidence="14" id="KW-1015">Disulfide bond</keyword>
<evidence type="ECO:0000313" key="24">
    <source>
        <dbReference type="Proteomes" id="UP000030765"/>
    </source>
</evidence>
<keyword evidence="11 20" id="KW-1133">Transmembrane helix</keyword>
<feature type="compositionally biased region" description="Basic residues" evidence="19">
    <location>
        <begin position="643"/>
        <end position="655"/>
    </location>
</feature>
<dbReference type="SUPFAM" id="SSF48726">
    <property type="entry name" value="Immunoglobulin"/>
    <property type="match status" value="2"/>
</dbReference>
<dbReference type="GO" id="GO:0016020">
    <property type="term" value="C:membrane"/>
    <property type="evidence" value="ECO:0007669"/>
    <property type="project" value="UniProtKB-SubCell"/>
</dbReference>
<evidence type="ECO:0000256" key="18">
    <source>
        <dbReference type="SAM" id="Coils"/>
    </source>
</evidence>
<dbReference type="GO" id="GO:0004714">
    <property type="term" value="F:transmembrane receptor protein tyrosine kinase activity"/>
    <property type="evidence" value="ECO:0007669"/>
    <property type="project" value="UniProtKB-EC"/>
</dbReference>
<evidence type="ECO:0000256" key="5">
    <source>
        <dbReference type="ARBA" id="ARBA00022692"/>
    </source>
</evidence>
<evidence type="ECO:0000259" key="21">
    <source>
        <dbReference type="PROSITE" id="PS50835"/>
    </source>
</evidence>
<comment type="subcellular location">
    <subcellularLocation>
        <location evidence="1">Membrane</location>
        <topology evidence="1">Single-pass membrane protein</topology>
    </subcellularLocation>
</comment>
<feature type="region of interest" description="Disordered" evidence="19">
    <location>
        <begin position="633"/>
        <end position="675"/>
    </location>
</feature>
<evidence type="ECO:0000313" key="22">
    <source>
        <dbReference type="EMBL" id="KFB38273.1"/>
    </source>
</evidence>
<proteinExistence type="predicted"/>
<feature type="region of interest" description="Disordered" evidence="19">
    <location>
        <begin position="292"/>
        <end position="332"/>
    </location>
</feature>
<keyword evidence="13" id="KW-0829">Tyrosine-protein kinase</keyword>
<dbReference type="VEuPathDB" id="VectorBase:ASIC005603"/>
<evidence type="ECO:0000256" key="13">
    <source>
        <dbReference type="ARBA" id="ARBA00023137"/>
    </source>
</evidence>
<feature type="region of interest" description="Disordered" evidence="19">
    <location>
        <begin position="1081"/>
        <end position="1131"/>
    </location>
</feature>
<dbReference type="OrthoDB" id="6244905at2759"/>
<reference evidence="22 24" key="1">
    <citation type="journal article" date="2014" name="BMC Genomics">
        <title>Genome sequence of Anopheles sinensis provides insight into genetics basis of mosquito competence for malaria parasites.</title>
        <authorList>
            <person name="Zhou D."/>
            <person name="Zhang D."/>
            <person name="Ding G."/>
            <person name="Shi L."/>
            <person name="Hou Q."/>
            <person name="Ye Y."/>
            <person name="Xu Y."/>
            <person name="Zhou H."/>
            <person name="Xiong C."/>
            <person name="Li S."/>
            <person name="Yu J."/>
            <person name="Hong S."/>
            <person name="Yu X."/>
            <person name="Zou P."/>
            <person name="Chen C."/>
            <person name="Chang X."/>
            <person name="Wang W."/>
            <person name="Lv Y."/>
            <person name="Sun Y."/>
            <person name="Ma L."/>
            <person name="Shen B."/>
            <person name="Zhu C."/>
        </authorList>
    </citation>
    <scope>NUCLEOTIDE SEQUENCE [LARGE SCALE GENOMIC DNA]</scope>
</reference>
<keyword evidence="6" id="KW-0732">Signal</keyword>
<evidence type="ECO:0000256" key="8">
    <source>
        <dbReference type="ARBA" id="ARBA00022741"/>
    </source>
</evidence>
<evidence type="ECO:0000256" key="17">
    <source>
        <dbReference type="ARBA" id="ARBA00023319"/>
    </source>
</evidence>
<evidence type="ECO:0000256" key="3">
    <source>
        <dbReference type="ARBA" id="ARBA00022553"/>
    </source>
</evidence>
<feature type="domain" description="Ig-like" evidence="21">
    <location>
        <begin position="1"/>
        <end position="92"/>
    </location>
</feature>
<keyword evidence="10" id="KW-0067">ATP-binding</keyword>
<dbReference type="PROSITE" id="PS50835">
    <property type="entry name" value="IG_LIKE"/>
    <property type="match status" value="2"/>
</dbReference>
<feature type="region of interest" description="Disordered" evidence="19">
    <location>
        <begin position="828"/>
        <end position="880"/>
    </location>
</feature>
<keyword evidence="17" id="KW-0393">Immunoglobulin domain</keyword>
<evidence type="ECO:0000256" key="16">
    <source>
        <dbReference type="ARBA" id="ARBA00023180"/>
    </source>
</evidence>
<evidence type="ECO:0000256" key="14">
    <source>
        <dbReference type="ARBA" id="ARBA00023157"/>
    </source>
</evidence>
<evidence type="ECO:0000256" key="7">
    <source>
        <dbReference type="ARBA" id="ARBA00022737"/>
    </source>
</evidence>
<dbReference type="STRING" id="74873.A0A084VJX9"/>
<feature type="region of interest" description="Disordered" evidence="19">
    <location>
        <begin position="770"/>
        <end position="796"/>
    </location>
</feature>
<dbReference type="Gene3D" id="2.60.40.10">
    <property type="entry name" value="Immunoglobulins"/>
    <property type="match status" value="2"/>
</dbReference>
<keyword evidence="4" id="KW-0808">Transferase</keyword>
<keyword evidence="5 20" id="KW-0812">Transmembrane</keyword>
<evidence type="ECO:0000256" key="12">
    <source>
        <dbReference type="ARBA" id="ARBA00023136"/>
    </source>
</evidence>
<feature type="compositionally biased region" description="Polar residues" evidence="19">
    <location>
        <begin position="564"/>
        <end position="582"/>
    </location>
</feature>
<evidence type="ECO:0000256" key="15">
    <source>
        <dbReference type="ARBA" id="ARBA00023170"/>
    </source>
</evidence>
<evidence type="ECO:0000256" key="4">
    <source>
        <dbReference type="ARBA" id="ARBA00022679"/>
    </source>
</evidence>
<feature type="compositionally biased region" description="Polar residues" evidence="19">
    <location>
        <begin position="829"/>
        <end position="841"/>
    </location>
</feature>
<dbReference type="InterPro" id="IPR013783">
    <property type="entry name" value="Ig-like_fold"/>
</dbReference>
<evidence type="ECO:0000256" key="9">
    <source>
        <dbReference type="ARBA" id="ARBA00022777"/>
    </source>
</evidence>
<feature type="compositionally biased region" description="Polar residues" evidence="19">
    <location>
        <begin position="308"/>
        <end position="322"/>
    </location>
</feature>
<feature type="compositionally biased region" description="Basic and acidic residues" evidence="19">
    <location>
        <begin position="295"/>
        <end position="306"/>
    </location>
</feature>